<proteinExistence type="predicted"/>
<comment type="caution">
    <text evidence="2">The sequence shown here is derived from an EMBL/GenBank/DDBJ whole genome shotgun (WGS) entry which is preliminary data.</text>
</comment>
<feature type="transmembrane region" description="Helical" evidence="1">
    <location>
        <begin position="12"/>
        <end position="34"/>
    </location>
</feature>
<feature type="transmembrane region" description="Helical" evidence="1">
    <location>
        <begin position="46"/>
        <end position="66"/>
    </location>
</feature>
<keyword evidence="1" id="KW-0812">Transmembrane</keyword>
<keyword evidence="1" id="KW-0472">Membrane</keyword>
<accession>A0A1Y2C9K0</accession>
<name>A0A1Y2C9K0_9FUNG</name>
<feature type="transmembrane region" description="Helical" evidence="1">
    <location>
        <begin position="78"/>
        <end position="102"/>
    </location>
</feature>
<dbReference type="Proteomes" id="UP000193642">
    <property type="component" value="Unassembled WGS sequence"/>
</dbReference>
<feature type="transmembrane region" description="Helical" evidence="1">
    <location>
        <begin position="180"/>
        <end position="203"/>
    </location>
</feature>
<dbReference type="EMBL" id="MCGO01000024">
    <property type="protein sequence ID" value="ORY43616.1"/>
    <property type="molecule type" value="Genomic_DNA"/>
</dbReference>
<reference evidence="2 3" key="1">
    <citation type="submission" date="2016-07" db="EMBL/GenBank/DDBJ databases">
        <title>Pervasive Adenine N6-methylation of Active Genes in Fungi.</title>
        <authorList>
            <consortium name="DOE Joint Genome Institute"/>
            <person name="Mondo S.J."/>
            <person name="Dannebaum R.O."/>
            <person name="Kuo R.C."/>
            <person name="Labutti K."/>
            <person name="Haridas S."/>
            <person name="Kuo A."/>
            <person name="Salamov A."/>
            <person name="Ahrendt S.R."/>
            <person name="Lipzen A."/>
            <person name="Sullivan W."/>
            <person name="Andreopoulos W.B."/>
            <person name="Clum A."/>
            <person name="Lindquist E."/>
            <person name="Daum C."/>
            <person name="Ramamoorthy G.K."/>
            <person name="Gryganskyi A."/>
            <person name="Culley D."/>
            <person name="Magnuson J.K."/>
            <person name="James T.Y."/>
            <person name="O'Malley M.A."/>
            <person name="Stajich J.E."/>
            <person name="Spatafora J.W."/>
            <person name="Visel A."/>
            <person name="Grigoriev I.V."/>
        </authorList>
    </citation>
    <scope>NUCLEOTIDE SEQUENCE [LARGE SCALE GENOMIC DNA]</scope>
    <source>
        <strain evidence="2 3">JEL800</strain>
    </source>
</reference>
<organism evidence="2 3">
    <name type="scientific">Rhizoclosmatium globosum</name>
    <dbReference type="NCBI Taxonomy" id="329046"/>
    <lineage>
        <taxon>Eukaryota</taxon>
        <taxon>Fungi</taxon>
        <taxon>Fungi incertae sedis</taxon>
        <taxon>Chytridiomycota</taxon>
        <taxon>Chytridiomycota incertae sedis</taxon>
        <taxon>Chytridiomycetes</taxon>
        <taxon>Chytridiales</taxon>
        <taxon>Chytriomycetaceae</taxon>
        <taxon>Rhizoclosmatium</taxon>
    </lineage>
</organism>
<evidence type="ECO:0000313" key="3">
    <source>
        <dbReference type="Proteomes" id="UP000193642"/>
    </source>
</evidence>
<gene>
    <name evidence="2" type="ORF">BCR33DRAFT_717303</name>
</gene>
<sequence>MALNDLAFRIDIALVIVFILGFLATTALLTLIISSQRRSKRRPPPTFNSILVTLVASWIICIQRIYNYICLLIEVDAGAFGSVGAYFATFGLFFMGNVLLALDRMSASLYGEPPSFFVTLWILIGSGNVHQDSPIKSSTQFWLLLDTEASEQDQIWSYNDWKSDQDMSAEIRRIVLRRCILMSAGLVLFYIPFWPSLIIGTFVPDGRNMLPEWFIESARFFTSFDSLWTPWTIYYFSYRAFTT</sequence>
<evidence type="ECO:0000256" key="1">
    <source>
        <dbReference type="SAM" id="Phobius"/>
    </source>
</evidence>
<evidence type="ECO:0000313" key="2">
    <source>
        <dbReference type="EMBL" id="ORY43616.1"/>
    </source>
</evidence>
<protein>
    <recommendedName>
        <fullName evidence="4">Family A G protein-coupled receptor-like protein</fullName>
    </recommendedName>
</protein>
<keyword evidence="3" id="KW-1185">Reference proteome</keyword>
<keyword evidence="1" id="KW-1133">Transmembrane helix</keyword>
<dbReference type="AlphaFoldDB" id="A0A1Y2C9K0"/>
<evidence type="ECO:0008006" key="4">
    <source>
        <dbReference type="Google" id="ProtNLM"/>
    </source>
</evidence>